<dbReference type="Gene3D" id="1.20.950.20">
    <property type="entry name" value="Transmembrane di-heme cytochromes, Chain C"/>
    <property type="match status" value="1"/>
</dbReference>
<feature type="transmembrane region" description="Helical" evidence="6">
    <location>
        <begin position="41"/>
        <end position="59"/>
    </location>
</feature>
<keyword evidence="2" id="KW-1003">Cell membrane</keyword>
<reference evidence="8 9" key="1">
    <citation type="submission" date="2022-01" db="EMBL/GenBank/DDBJ databases">
        <title>Paraglaciecola sp. G1-23.</title>
        <authorList>
            <person name="Jin M.S."/>
            <person name="Han D.M."/>
            <person name="Kim H.M."/>
            <person name="Jeon C.O."/>
        </authorList>
    </citation>
    <scope>NUCLEOTIDE SEQUENCE [LARGE SCALE GENOMIC DNA]</scope>
    <source>
        <strain evidence="8 9">G1-23</strain>
    </source>
</reference>
<evidence type="ECO:0000259" key="7">
    <source>
        <dbReference type="Pfam" id="PF01292"/>
    </source>
</evidence>
<dbReference type="InterPro" id="IPR011577">
    <property type="entry name" value="Cyt_b561_bac/Ni-Hgenase"/>
</dbReference>
<feature type="transmembrane region" description="Helical" evidence="6">
    <location>
        <begin position="100"/>
        <end position="119"/>
    </location>
</feature>
<comment type="subcellular location">
    <subcellularLocation>
        <location evidence="1">Cell membrane</location>
        <topology evidence="1">Multi-pass membrane protein</topology>
    </subcellularLocation>
</comment>
<dbReference type="InterPro" id="IPR051542">
    <property type="entry name" value="Hydrogenase_cytochrome"/>
</dbReference>
<gene>
    <name evidence="8" type="ORF">L0668_20390</name>
</gene>
<dbReference type="SUPFAM" id="SSF81342">
    <property type="entry name" value="Transmembrane di-heme cytochromes"/>
    <property type="match status" value="1"/>
</dbReference>
<evidence type="ECO:0000256" key="3">
    <source>
        <dbReference type="ARBA" id="ARBA00022692"/>
    </source>
</evidence>
<dbReference type="PANTHER" id="PTHR30485:SF2">
    <property type="entry name" value="BLL0597 PROTEIN"/>
    <property type="match status" value="1"/>
</dbReference>
<feature type="transmembrane region" description="Helical" evidence="6">
    <location>
        <begin position="191"/>
        <end position="214"/>
    </location>
</feature>
<protein>
    <submittedName>
        <fullName evidence="8">Cytochrome b/b6 domain-containing protein</fullName>
    </submittedName>
</protein>
<dbReference type="Proteomes" id="UP001521137">
    <property type="component" value="Unassembled WGS sequence"/>
</dbReference>
<accession>A0ABS9DCL3</accession>
<dbReference type="InterPro" id="IPR016174">
    <property type="entry name" value="Di-haem_cyt_TM"/>
</dbReference>
<organism evidence="8 9">
    <name type="scientific">Paraglaciecola algarum</name>
    <dbReference type="NCBI Taxonomy" id="3050085"/>
    <lineage>
        <taxon>Bacteria</taxon>
        <taxon>Pseudomonadati</taxon>
        <taxon>Pseudomonadota</taxon>
        <taxon>Gammaproteobacteria</taxon>
        <taxon>Alteromonadales</taxon>
        <taxon>Alteromonadaceae</taxon>
        <taxon>Paraglaciecola</taxon>
    </lineage>
</organism>
<feature type="transmembrane region" description="Helical" evidence="6">
    <location>
        <begin position="12"/>
        <end position="29"/>
    </location>
</feature>
<evidence type="ECO:0000256" key="2">
    <source>
        <dbReference type="ARBA" id="ARBA00022475"/>
    </source>
</evidence>
<dbReference type="RefSeq" id="WP_235314576.1">
    <property type="nucleotide sequence ID" value="NZ_JAKGAS010000022.1"/>
</dbReference>
<comment type="caution">
    <text evidence="8">The sequence shown here is derived from an EMBL/GenBank/DDBJ whole genome shotgun (WGS) entry which is preliminary data.</text>
</comment>
<keyword evidence="4 6" id="KW-1133">Transmembrane helix</keyword>
<sequence>MQKRLVWDLPVRLFHWILAVCLVIQWFTAEVFEDAMDFHFYLGYFILGLIIFRLIWGFIGTKYARFSSFIAGPKAMIHYIKCLIKKQDTSTIGHNPVGGLMLPLVLILVGIQATTGLFSTNEIVHSGPYYQTVSDSVQSVLQWLHHKTFSFLWIFIAIHIAVILWYKFALKHNLVSPMFHGKKVVTEQQSIAHSQILKAIVLAIIVAVFVFWLVEIAPPIPEVDFYY</sequence>
<evidence type="ECO:0000256" key="1">
    <source>
        <dbReference type="ARBA" id="ARBA00004651"/>
    </source>
</evidence>
<keyword evidence="5 6" id="KW-0472">Membrane</keyword>
<dbReference type="Pfam" id="PF01292">
    <property type="entry name" value="Ni_hydr_CYTB"/>
    <property type="match status" value="1"/>
</dbReference>
<feature type="domain" description="Cytochrome b561 bacterial/Ni-hydrogenase" evidence="7">
    <location>
        <begin position="6"/>
        <end position="181"/>
    </location>
</feature>
<name>A0ABS9DCL3_9ALTE</name>
<evidence type="ECO:0000256" key="6">
    <source>
        <dbReference type="SAM" id="Phobius"/>
    </source>
</evidence>
<dbReference type="EMBL" id="JAKGAS010000022">
    <property type="protein sequence ID" value="MCF2950479.1"/>
    <property type="molecule type" value="Genomic_DNA"/>
</dbReference>
<evidence type="ECO:0000256" key="5">
    <source>
        <dbReference type="ARBA" id="ARBA00023136"/>
    </source>
</evidence>
<evidence type="ECO:0000313" key="9">
    <source>
        <dbReference type="Proteomes" id="UP001521137"/>
    </source>
</evidence>
<evidence type="ECO:0000313" key="8">
    <source>
        <dbReference type="EMBL" id="MCF2950479.1"/>
    </source>
</evidence>
<evidence type="ECO:0000256" key="4">
    <source>
        <dbReference type="ARBA" id="ARBA00022989"/>
    </source>
</evidence>
<proteinExistence type="predicted"/>
<keyword evidence="3 6" id="KW-0812">Transmembrane</keyword>
<keyword evidence="9" id="KW-1185">Reference proteome</keyword>
<feature type="transmembrane region" description="Helical" evidence="6">
    <location>
        <begin position="151"/>
        <end position="170"/>
    </location>
</feature>
<dbReference type="PANTHER" id="PTHR30485">
    <property type="entry name" value="NI/FE-HYDROGENASE 1 B-TYPE CYTOCHROME SUBUNIT"/>
    <property type="match status" value="1"/>
</dbReference>